<keyword evidence="3" id="KW-1185">Reference proteome</keyword>
<evidence type="ECO:0000313" key="2">
    <source>
        <dbReference type="EnsemblMetazoa" id="CPIJ019678-PA"/>
    </source>
</evidence>
<protein>
    <submittedName>
        <fullName evidence="1 2">FAD oxidoreductase</fullName>
    </submittedName>
</protein>
<dbReference type="HOGENOM" id="CLU_2456994_0_0_1"/>
<dbReference type="KEGG" id="cqu:CpipJ_CPIJ019678"/>
<dbReference type="Proteomes" id="UP000002320">
    <property type="component" value="Unassembled WGS sequence"/>
</dbReference>
<accession>B0XJS8</accession>
<dbReference type="VEuPathDB" id="VectorBase:CPIJ019678"/>
<dbReference type="EnsemblMetazoa" id="CPIJ019678-RA">
    <property type="protein sequence ID" value="CPIJ019678-PA"/>
    <property type="gene ID" value="CPIJ019678"/>
</dbReference>
<dbReference type="VEuPathDB" id="VectorBase:CQUJHB016413"/>
<proteinExistence type="predicted"/>
<sequence length="89" mass="10359">MKILGNSMKRMKNVIRPKRETVKSVENYLKPSLRLYRRENHCDLLVLGWRLRGFFDCVLVKEAGSEWIERGRGGEECDLPGSIHLSVGW</sequence>
<evidence type="ECO:0000313" key="3">
    <source>
        <dbReference type="Proteomes" id="UP000002320"/>
    </source>
</evidence>
<gene>
    <name evidence="2" type="primary">6053885</name>
    <name evidence="1" type="ORF">CpipJ_CPIJ019678</name>
</gene>
<reference evidence="1" key="1">
    <citation type="submission" date="2007-03" db="EMBL/GenBank/DDBJ databases">
        <title>Annotation of Culex pipiens quinquefasciatus.</title>
        <authorList>
            <consortium name="The Broad Institute Genome Sequencing Platform"/>
            <person name="Atkinson P.W."/>
            <person name="Hemingway J."/>
            <person name="Christensen B.M."/>
            <person name="Higgs S."/>
            <person name="Kodira C."/>
            <person name="Hannick L."/>
            <person name="Megy K."/>
            <person name="O'Leary S."/>
            <person name="Pearson M."/>
            <person name="Haas B.J."/>
            <person name="Mauceli E."/>
            <person name="Wortman J.R."/>
            <person name="Lee N.H."/>
            <person name="Guigo R."/>
            <person name="Stanke M."/>
            <person name="Alvarado L."/>
            <person name="Amedeo P."/>
            <person name="Antoine C.H."/>
            <person name="Arensburger P."/>
            <person name="Bidwell S.L."/>
            <person name="Crawford M."/>
            <person name="Camaro F."/>
            <person name="Devon K."/>
            <person name="Engels R."/>
            <person name="Hammond M."/>
            <person name="Howarth C."/>
            <person name="Koehrsen M."/>
            <person name="Lawson D."/>
            <person name="Montgomery P."/>
            <person name="Nene V."/>
            <person name="Nusbaum C."/>
            <person name="Puiu D."/>
            <person name="Romero-Severson J."/>
            <person name="Severson D.W."/>
            <person name="Shumway M."/>
            <person name="Sisk P."/>
            <person name="Stolte C."/>
            <person name="Zeng Q."/>
            <person name="Eisenstadt E."/>
            <person name="Fraser-Liggett C."/>
            <person name="Strausberg R."/>
            <person name="Galagan J."/>
            <person name="Birren B."/>
            <person name="Collins F.H."/>
        </authorList>
    </citation>
    <scope>NUCLEOTIDE SEQUENCE [LARGE SCALE GENOMIC DNA]</scope>
    <source>
        <strain evidence="1">JHB</strain>
    </source>
</reference>
<organism>
    <name type="scientific">Culex quinquefasciatus</name>
    <name type="common">Southern house mosquito</name>
    <name type="synonym">Culex pungens</name>
    <dbReference type="NCBI Taxonomy" id="7176"/>
    <lineage>
        <taxon>Eukaryota</taxon>
        <taxon>Metazoa</taxon>
        <taxon>Ecdysozoa</taxon>
        <taxon>Arthropoda</taxon>
        <taxon>Hexapoda</taxon>
        <taxon>Insecta</taxon>
        <taxon>Pterygota</taxon>
        <taxon>Neoptera</taxon>
        <taxon>Endopterygota</taxon>
        <taxon>Diptera</taxon>
        <taxon>Nematocera</taxon>
        <taxon>Culicoidea</taxon>
        <taxon>Culicidae</taxon>
        <taxon>Culicinae</taxon>
        <taxon>Culicini</taxon>
        <taxon>Culex</taxon>
        <taxon>Culex</taxon>
    </lineage>
</organism>
<dbReference type="EMBL" id="DS233592">
    <property type="protein sequence ID" value="EDS30684.1"/>
    <property type="molecule type" value="Genomic_DNA"/>
</dbReference>
<reference evidence="2" key="2">
    <citation type="submission" date="2020-05" db="UniProtKB">
        <authorList>
            <consortium name="EnsemblMetazoa"/>
        </authorList>
    </citation>
    <scope>IDENTIFICATION</scope>
    <source>
        <strain evidence="2">JHB</strain>
    </source>
</reference>
<dbReference type="OrthoDB" id="7765114at2759"/>
<evidence type="ECO:0000313" key="1">
    <source>
        <dbReference type="EMBL" id="EDS30684.1"/>
    </source>
</evidence>
<dbReference type="InParanoid" id="B0XJS8"/>
<dbReference type="AlphaFoldDB" id="B0XJS8"/>
<name>B0XJS8_CULQU</name>